<dbReference type="AlphaFoldDB" id="A0A383A324"/>
<dbReference type="Gene3D" id="3.40.190.10">
    <property type="entry name" value="Periplasmic binding protein-like II"/>
    <property type="match status" value="1"/>
</dbReference>
<protein>
    <submittedName>
        <fullName evidence="1">Uncharacterized protein</fullName>
    </submittedName>
</protein>
<dbReference type="EMBL" id="UINC01188823">
    <property type="protein sequence ID" value="SVE02227.1"/>
    <property type="molecule type" value="Genomic_DNA"/>
</dbReference>
<proteinExistence type="predicted"/>
<gene>
    <name evidence="1" type="ORF">METZ01_LOCUS455081</name>
</gene>
<organism evidence="1">
    <name type="scientific">marine metagenome</name>
    <dbReference type="NCBI Taxonomy" id="408172"/>
    <lineage>
        <taxon>unclassified sequences</taxon>
        <taxon>metagenomes</taxon>
        <taxon>ecological metagenomes</taxon>
    </lineage>
</organism>
<reference evidence="1" key="1">
    <citation type="submission" date="2018-05" db="EMBL/GenBank/DDBJ databases">
        <authorList>
            <person name="Lanie J.A."/>
            <person name="Ng W.-L."/>
            <person name="Kazmierczak K.M."/>
            <person name="Andrzejewski T.M."/>
            <person name="Davidsen T.M."/>
            <person name="Wayne K.J."/>
            <person name="Tettelin H."/>
            <person name="Glass J.I."/>
            <person name="Rusch D."/>
            <person name="Podicherti R."/>
            <person name="Tsui H.-C.T."/>
            <person name="Winkler M.E."/>
        </authorList>
    </citation>
    <scope>NUCLEOTIDE SEQUENCE</scope>
</reference>
<sequence>MNRIILTVALAIATLPTVFTACATEVVKEIPVEVVIEKEIVKTIEVPVVETIVKDLDPGELVLYSGRSESLVGNIVEQFEEVTGIDVQVKYGKTFPVAT</sequence>
<feature type="non-terminal residue" evidence="1">
    <location>
        <position position="99"/>
    </location>
</feature>
<name>A0A383A324_9ZZZZ</name>
<evidence type="ECO:0000313" key="1">
    <source>
        <dbReference type="EMBL" id="SVE02227.1"/>
    </source>
</evidence>
<accession>A0A383A324</accession>
<dbReference type="SUPFAM" id="SSF53850">
    <property type="entry name" value="Periplasmic binding protein-like II"/>
    <property type="match status" value="1"/>
</dbReference>
<dbReference type="PROSITE" id="PS51257">
    <property type="entry name" value="PROKAR_LIPOPROTEIN"/>
    <property type="match status" value="1"/>
</dbReference>